<dbReference type="AlphaFoldDB" id="A0A369WT68"/>
<reference evidence="1 2" key="1">
    <citation type="submission" date="2018-07" db="EMBL/GenBank/DDBJ databases">
        <title>Motiliproteus coralliicola sp. nov., a bacterium isolated from Coral.</title>
        <authorList>
            <person name="Wang G."/>
        </authorList>
    </citation>
    <scope>NUCLEOTIDE SEQUENCE [LARGE SCALE GENOMIC DNA]</scope>
    <source>
        <strain evidence="1 2">C34</strain>
    </source>
</reference>
<sequence>MEFSEVYLGQKMGALKEVILQPKPDGWIMLLRDEDDGLLPLTWGGRACLFDSLGPAAELAHLIGFDNVRVQRH</sequence>
<dbReference type="OrthoDB" id="133857at135619"/>
<evidence type="ECO:0000313" key="1">
    <source>
        <dbReference type="EMBL" id="RDE24882.1"/>
    </source>
</evidence>
<keyword evidence="2" id="KW-1185">Reference proteome</keyword>
<proteinExistence type="predicted"/>
<comment type="caution">
    <text evidence="1">The sequence shown here is derived from an EMBL/GenBank/DDBJ whole genome shotgun (WGS) entry which is preliminary data.</text>
</comment>
<organism evidence="1 2">
    <name type="scientific">Motiliproteus coralliicola</name>
    <dbReference type="NCBI Taxonomy" id="2283196"/>
    <lineage>
        <taxon>Bacteria</taxon>
        <taxon>Pseudomonadati</taxon>
        <taxon>Pseudomonadota</taxon>
        <taxon>Gammaproteobacteria</taxon>
        <taxon>Oceanospirillales</taxon>
        <taxon>Oceanospirillaceae</taxon>
        <taxon>Motiliproteus</taxon>
    </lineage>
</organism>
<name>A0A369WT68_9GAMM</name>
<accession>A0A369WT68</accession>
<dbReference type="Proteomes" id="UP000253769">
    <property type="component" value="Unassembled WGS sequence"/>
</dbReference>
<protein>
    <submittedName>
        <fullName evidence="1">Uncharacterized protein</fullName>
    </submittedName>
</protein>
<dbReference type="EMBL" id="QQOH01000001">
    <property type="protein sequence ID" value="RDE24882.1"/>
    <property type="molecule type" value="Genomic_DNA"/>
</dbReference>
<dbReference type="RefSeq" id="WP_114694473.1">
    <property type="nucleotide sequence ID" value="NZ_QQOH01000001.1"/>
</dbReference>
<evidence type="ECO:0000313" key="2">
    <source>
        <dbReference type="Proteomes" id="UP000253769"/>
    </source>
</evidence>
<gene>
    <name evidence="1" type="ORF">DV711_04680</name>
</gene>